<name>A0A564YW14_HYMDI</name>
<feature type="transmembrane region" description="Helical" evidence="1">
    <location>
        <begin position="88"/>
        <end position="106"/>
    </location>
</feature>
<evidence type="ECO:0008006" key="4">
    <source>
        <dbReference type="Google" id="ProtNLM"/>
    </source>
</evidence>
<keyword evidence="3" id="KW-1185">Reference proteome</keyword>
<evidence type="ECO:0000313" key="3">
    <source>
        <dbReference type="Proteomes" id="UP000321570"/>
    </source>
</evidence>
<feature type="transmembrane region" description="Helical" evidence="1">
    <location>
        <begin position="41"/>
        <end position="60"/>
    </location>
</feature>
<keyword evidence="1" id="KW-0472">Membrane</keyword>
<dbReference type="AlphaFoldDB" id="A0A564YW14"/>
<feature type="transmembrane region" description="Helical" evidence="1">
    <location>
        <begin position="135"/>
        <end position="154"/>
    </location>
</feature>
<feature type="transmembrane region" description="Helical" evidence="1">
    <location>
        <begin position="200"/>
        <end position="217"/>
    </location>
</feature>
<keyword evidence="1" id="KW-0812">Transmembrane</keyword>
<dbReference type="Proteomes" id="UP000321570">
    <property type="component" value="Unassembled WGS sequence"/>
</dbReference>
<evidence type="ECO:0000313" key="2">
    <source>
        <dbReference type="EMBL" id="VUZ51356.1"/>
    </source>
</evidence>
<protein>
    <recommendedName>
        <fullName evidence="4">Sugar phosphate transporter domain-containing protein</fullName>
    </recommendedName>
</protein>
<reference evidence="2 3" key="1">
    <citation type="submission" date="2019-07" db="EMBL/GenBank/DDBJ databases">
        <authorList>
            <person name="Jastrzebski P J."/>
            <person name="Paukszto L."/>
            <person name="Jastrzebski P J."/>
        </authorList>
    </citation>
    <scope>NUCLEOTIDE SEQUENCE [LARGE SCALE GENOMIC DNA]</scope>
    <source>
        <strain evidence="2 3">WMS-il1</strain>
    </source>
</reference>
<dbReference type="EMBL" id="CABIJS010000443">
    <property type="protein sequence ID" value="VUZ51356.1"/>
    <property type="molecule type" value="Genomic_DNA"/>
</dbReference>
<feature type="transmembrane region" description="Helical" evidence="1">
    <location>
        <begin position="160"/>
        <end position="180"/>
    </location>
</feature>
<evidence type="ECO:0000256" key="1">
    <source>
        <dbReference type="SAM" id="Phobius"/>
    </source>
</evidence>
<organism evidence="2 3">
    <name type="scientific">Hymenolepis diminuta</name>
    <name type="common">Rat tapeworm</name>
    <dbReference type="NCBI Taxonomy" id="6216"/>
    <lineage>
        <taxon>Eukaryota</taxon>
        <taxon>Metazoa</taxon>
        <taxon>Spiralia</taxon>
        <taxon>Lophotrochozoa</taxon>
        <taxon>Platyhelminthes</taxon>
        <taxon>Cestoda</taxon>
        <taxon>Eucestoda</taxon>
        <taxon>Cyclophyllidea</taxon>
        <taxon>Hymenolepididae</taxon>
        <taxon>Hymenolepis</taxon>
    </lineage>
</organism>
<accession>A0A564YW14</accession>
<feature type="transmembrane region" description="Helical" evidence="1">
    <location>
        <begin position="269"/>
        <end position="286"/>
    </location>
</feature>
<keyword evidence="1" id="KW-1133">Transmembrane helix</keyword>
<gene>
    <name evidence="2" type="ORF">WMSIL1_LOCUS10060</name>
</gene>
<sequence length="339" mass="38382">MGLFSFLPGLWLSIGHGFCSMLLLFFHRSLFWNINVLFDGPLWITLAECVFTVIVCFIRLKSSNFSILRSLKQGIMAAAKEHSLNVKLPLSFSLMIICNNLCLYYIDLPMYFVARSLIVPMNLIFTYRRRSLNNCVGVLLGTLLVVVGYIVTLIEENLTNLLVSEGVIFGVLASLFAITYYQDACHLPSGNNYEVHWKQVYVNNMVCSIFTFIAIAFTETSEVMFLPFSLYLETLLFWSLVFLSCVVSSFLGCIVLREATTYTTVRREMFGLFRSVLQTVLAVIIFRVYTTSFWWAGVFLTAAGTAVYWRAYMTFVSEQPTANGISGKDSLPLVNTVDN</sequence>
<proteinExistence type="predicted"/>
<feature type="transmembrane region" description="Helical" evidence="1">
    <location>
        <begin position="292"/>
        <end position="309"/>
    </location>
</feature>
<feature type="transmembrane region" description="Helical" evidence="1">
    <location>
        <begin position="237"/>
        <end position="257"/>
    </location>
</feature>